<dbReference type="InterPro" id="IPR006115">
    <property type="entry name" value="6PGDH_NADP-bd"/>
</dbReference>
<dbReference type="InterPro" id="IPR013328">
    <property type="entry name" value="6PGD_dom2"/>
</dbReference>
<dbReference type="Proteomes" id="UP000502665">
    <property type="component" value="Chromosome"/>
</dbReference>
<name>A0A6M4WG45_9ACTN</name>
<dbReference type="InterPro" id="IPR008927">
    <property type="entry name" value="6-PGluconate_DH-like_C_sf"/>
</dbReference>
<dbReference type="Gene3D" id="3.40.50.720">
    <property type="entry name" value="NAD(P)-binding Rossmann-like Domain"/>
    <property type="match status" value="1"/>
</dbReference>
<evidence type="ECO:0000259" key="1">
    <source>
        <dbReference type="Pfam" id="PF03446"/>
    </source>
</evidence>
<dbReference type="InterPro" id="IPR015814">
    <property type="entry name" value="Pgluconate_DH_NAD-bd_C"/>
</dbReference>
<accession>A0A6M4WG45</accession>
<dbReference type="SUPFAM" id="SSF48179">
    <property type="entry name" value="6-phosphogluconate dehydrogenase C-terminal domain-like"/>
    <property type="match status" value="1"/>
</dbReference>
<keyword evidence="4" id="KW-1185">Reference proteome</keyword>
<dbReference type="PANTHER" id="PTHR43580">
    <property type="entry name" value="OXIDOREDUCTASE GLYR1-RELATED"/>
    <property type="match status" value="1"/>
</dbReference>
<dbReference type="InterPro" id="IPR036291">
    <property type="entry name" value="NAD(P)-bd_dom_sf"/>
</dbReference>
<proteinExistence type="predicted"/>
<gene>
    <name evidence="3" type="ORF">G9272_03250</name>
</gene>
<dbReference type="SUPFAM" id="SSF51735">
    <property type="entry name" value="NAD(P)-binding Rossmann-fold domains"/>
    <property type="match status" value="1"/>
</dbReference>
<dbReference type="PANTHER" id="PTHR43580:SF2">
    <property type="entry name" value="CYTOKINE-LIKE NUCLEAR FACTOR N-PAC"/>
    <property type="match status" value="1"/>
</dbReference>
<organism evidence="3 4">
    <name type="scientific">Streptomyces asoensis</name>
    <dbReference type="NCBI Taxonomy" id="249586"/>
    <lineage>
        <taxon>Bacteria</taxon>
        <taxon>Bacillati</taxon>
        <taxon>Actinomycetota</taxon>
        <taxon>Actinomycetes</taxon>
        <taxon>Kitasatosporales</taxon>
        <taxon>Streptomycetaceae</taxon>
        <taxon>Streptomyces</taxon>
    </lineage>
</organism>
<reference evidence="3" key="1">
    <citation type="submission" date="2020-03" db="EMBL/GenBank/DDBJ databases">
        <title>Molecular networking-based the target discovery of potent antiproliferative macrolactams: 5/6/7/16 polycyclic ansamycins and glycosylated trienomycin from Streptomyces cacaoi subsp. asoensis.</title>
        <authorList>
            <person name="Liu L.-L."/>
        </authorList>
    </citation>
    <scope>NUCLEOTIDE SEQUENCE [LARGE SCALE GENOMIC DNA]</scope>
    <source>
        <strain evidence="3">H2S5</strain>
    </source>
</reference>
<evidence type="ECO:0000313" key="4">
    <source>
        <dbReference type="Proteomes" id="UP000502665"/>
    </source>
</evidence>
<dbReference type="EMBL" id="CP049838">
    <property type="protein sequence ID" value="QJS99443.1"/>
    <property type="molecule type" value="Genomic_DNA"/>
</dbReference>
<dbReference type="InterPro" id="IPR051265">
    <property type="entry name" value="HIBADH-related_NP60_sf"/>
</dbReference>
<dbReference type="GO" id="GO:0050661">
    <property type="term" value="F:NADP binding"/>
    <property type="evidence" value="ECO:0007669"/>
    <property type="project" value="InterPro"/>
</dbReference>
<evidence type="ECO:0000259" key="2">
    <source>
        <dbReference type="Pfam" id="PF09130"/>
    </source>
</evidence>
<evidence type="ECO:0000313" key="3">
    <source>
        <dbReference type="EMBL" id="QJS99443.1"/>
    </source>
</evidence>
<dbReference type="Pfam" id="PF03446">
    <property type="entry name" value="NAD_binding_2"/>
    <property type="match status" value="1"/>
</dbReference>
<dbReference type="Gene3D" id="1.10.1040.10">
    <property type="entry name" value="N-(1-d-carboxylethyl)-l-norvaline Dehydrogenase, domain 2"/>
    <property type="match status" value="1"/>
</dbReference>
<feature type="domain" description="6-phosphogluconate dehydrogenase NADP-binding" evidence="1">
    <location>
        <begin position="7"/>
        <end position="153"/>
    </location>
</feature>
<dbReference type="Pfam" id="PF09130">
    <property type="entry name" value="DUF1932"/>
    <property type="match status" value="1"/>
</dbReference>
<dbReference type="AlphaFoldDB" id="A0A6M4WG45"/>
<dbReference type="RefSeq" id="WP_171395097.1">
    <property type="nucleotide sequence ID" value="NZ_CP049838.1"/>
</dbReference>
<feature type="domain" description="Phosphogluconate dehydrogenase NAD-binding putative C-terminal" evidence="2">
    <location>
        <begin position="191"/>
        <end position="260"/>
    </location>
</feature>
<protein>
    <submittedName>
        <fullName evidence="3">NAD(P)-dependent oxidoreductase</fullName>
    </submittedName>
</protein>
<sequence>MGHRDVGILHPGAMGARVAAQAVTAGAAVWWLPQGRSAASRDRAVEFGLRSAASIEELAATCEVVLSVCPPAAALDVAGQVAAAGFRGVYVDANAVSPERMAEITGVFEGSAVTVVDGGITGPPPRETGRTRLCLSGDDTAVARVAALFDGTALTPVTLAGPIGRASALKLAFAAYNKISYALAAQACALADGHGVLDDLLDLAKQMLPDTPLAATEHLASAGPRAWRWEPEMREIARACRGVGVPSVFAEAAAETFTRWEAHKDDPSVTGEQLIADLVQGTPSSMSRDRTGLPSR</sequence>